<dbReference type="AlphaFoldDB" id="A0A2K9ZH43"/>
<evidence type="ECO:0000313" key="2">
    <source>
        <dbReference type="Proteomes" id="UP000238523"/>
    </source>
</evidence>
<sequence>MTFLLEKAQRDNFLSDPLRGPAWARLRPGGTIPHVGGRRCHVRPSLRFGSVAKLFTGFATSMVGVDPG</sequence>
<dbReference type="Proteomes" id="UP000238523">
    <property type="component" value="Plasmid pRLN3"/>
</dbReference>
<organism evidence="1 2">
    <name type="scientific">Rhizobium leguminosarum</name>
    <dbReference type="NCBI Taxonomy" id="384"/>
    <lineage>
        <taxon>Bacteria</taxon>
        <taxon>Pseudomonadati</taxon>
        <taxon>Pseudomonadota</taxon>
        <taxon>Alphaproteobacteria</taxon>
        <taxon>Hyphomicrobiales</taxon>
        <taxon>Rhizobiaceae</taxon>
        <taxon>Rhizobium/Agrobacterium group</taxon>
        <taxon>Rhizobium</taxon>
    </lineage>
</organism>
<gene>
    <name evidence="1" type="ORF">CUJ84_pRLN3000438</name>
</gene>
<evidence type="ECO:0000313" key="1">
    <source>
        <dbReference type="EMBL" id="AUW47554.1"/>
    </source>
</evidence>
<accession>A0A2K9ZH43</accession>
<dbReference type="EMBL" id="CP025015">
    <property type="protein sequence ID" value="AUW47554.1"/>
    <property type="molecule type" value="Genomic_DNA"/>
</dbReference>
<reference evidence="1 2" key="1">
    <citation type="submission" date="2017-11" db="EMBL/GenBank/DDBJ databases">
        <title>Complete genome of Rhizobium leguminosarum Norway, an ineffective micro-symbiont.</title>
        <authorList>
            <person name="Hoffrichter A."/>
            <person name="Liang J."/>
            <person name="Brachmann A."/>
            <person name="Marin M."/>
        </authorList>
    </citation>
    <scope>NUCLEOTIDE SEQUENCE [LARGE SCALE GENOMIC DNA]</scope>
    <source>
        <strain evidence="1 2">Norway</strain>
        <plasmid evidence="2">Plasmid prln3</plasmid>
    </source>
</reference>
<name>A0A2K9ZH43_RHILE</name>
<geneLocation type="plasmid" evidence="2">
    <name>prln3</name>
</geneLocation>
<keyword evidence="1" id="KW-0614">Plasmid</keyword>
<protein>
    <submittedName>
        <fullName evidence="1">Uncharacterized protein</fullName>
    </submittedName>
</protein>
<proteinExistence type="predicted"/>